<evidence type="ECO:0000313" key="5">
    <source>
        <dbReference type="Proteomes" id="UP000708148"/>
    </source>
</evidence>
<dbReference type="PANTHER" id="PTHR12770:SF20">
    <property type="entry name" value="PROTEIN ROOT UVB SENSITIVE 6"/>
    <property type="match status" value="1"/>
</dbReference>
<evidence type="ECO:0000256" key="2">
    <source>
        <dbReference type="SAM" id="MobiDB-lite"/>
    </source>
</evidence>
<gene>
    <name evidence="4" type="ORF">OSTQU699_LOCUS5309</name>
</gene>
<dbReference type="InterPro" id="IPR054549">
    <property type="entry name" value="UVB_sens_RUS_dom"/>
</dbReference>
<reference evidence="4" key="1">
    <citation type="submission" date="2020-12" db="EMBL/GenBank/DDBJ databases">
        <authorList>
            <person name="Iha C."/>
        </authorList>
    </citation>
    <scope>NUCLEOTIDE SEQUENCE</scope>
</reference>
<keyword evidence="5" id="KW-1185">Reference proteome</keyword>
<protein>
    <recommendedName>
        <fullName evidence="3">Protein root UVB sensitive/RUS domain-containing protein</fullName>
    </recommendedName>
</protein>
<dbReference type="PANTHER" id="PTHR12770">
    <property type="entry name" value="RUS1 FAMILY PROTEIN C16ORF58"/>
    <property type="match status" value="1"/>
</dbReference>
<evidence type="ECO:0000259" key="3">
    <source>
        <dbReference type="Pfam" id="PF04884"/>
    </source>
</evidence>
<comment type="caution">
    <text evidence="4">The sequence shown here is derived from an EMBL/GenBank/DDBJ whole genome shotgun (WGS) entry which is preliminary data.</text>
</comment>
<feature type="region of interest" description="Disordered" evidence="2">
    <location>
        <begin position="1"/>
        <end position="35"/>
    </location>
</feature>
<evidence type="ECO:0000256" key="1">
    <source>
        <dbReference type="ARBA" id="ARBA00007558"/>
    </source>
</evidence>
<dbReference type="EMBL" id="CAJHUC010001140">
    <property type="protein sequence ID" value="CAD7699950.1"/>
    <property type="molecule type" value="Genomic_DNA"/>
</dbReference>
<dbReference type="Proteomes" id="UP000708148">
    <property type="component" value="Unassembled WGS sequence"/>
</dbReference>
<dbReference type="Pfam" id="PF04884">
    <property type="entry name" value="UVB_sens_prot"/>
    <property type="match status" value="1"/>
</dbReference>
<dbReference type="OrthoDB" id="364779at2759"/>
<proteinExistence type="inferred from homology"/>
<name>A0A8S1IXS0_9CHLO</name>
<feature type="region of interest" description="Disordered" evidence="2">
    <location>
        <begin position="502"/>
        <end position="547"/>
    </location>
</feature>
<dbReference type="InterPro" id="IPR006968">
    <property type="entry name" value="RUS_fam"/>
</dbReference>
<sequence>MPRRGQNSKALEAPSSCHPVPASHLPATQDVVSPCPGAVQKLPIIDSATNAARGIATNVQKINRALRRRLQARHRRSDGDDARDDPDSDNQSLVNPLSLSLLFGSRAPVDGKVLQHEMPQWWNPWGGHEPPGTGIPGWRSRRGAPVHILPSDKRPSKKKATKVGGVVHGRNTRGRGLESEGGRGGEGEDVMCVEVTKGRRRVYRRRGQVEGEAGPAFWAEEEEESRNQQMRNVFHSYLLPNGFPESVGPQYANYMMWRSVQYLFGGTMAVFTTKSLLGSLGIAGRRSGEAAAAINWVLKDGAGRVGRLMFARWGRALDSELKQFRMMGDMLMEVGAAMELSTIMVPELFLPLACTANLSKNLAAVAASSTRGPIYRNFALQNNMADITAKGESIANLADIVGTVAGIVLSKMRVPVLPTFLCLSTGYLIASRQEIAAVELPYLNRARLSLASRTFLETGPSTKKTYVLLREGVKPLDIMHASFTAHTFTHLLTHSSRAPNWTDSLAPALQPHHPESNPNSGSSHASDRRRHDGGHARGKGEREGQARDWQGALQATLEVGDALFRTFRDQASAAGWKLQATTLNAQDTRLVAA</sequence>
<dbReference type="AlphaFoldDB" id="A0A8S1IXS0"/>
<feature type="region of interest" description="Disordered" evidence="2">
    <location>
        <begin position="147"/>
        <end position="185"/>
    </location>
</feature>
<organism evidence="4 5">
    <name type="scientific">Ostreobium quekettii</name>
    <dbReference type="NCBI Taxonomy" id="121088"/>
    <lineage>
        <taxon>Eukaryota</taxon>
        <taxon>Viridiplantae</taxon>
        <taxon>Chlorophyta</taxon>
        <taxon>core chlorophytes</taxon>
        <taxon>Ulvophyceae</taxon>
        <taxon>TCBD clade</taxon>
        <taxon>Bryopsidales</taxon>
        <taxon>Ostreobineae</taxon>
        <taxon>Ostreobiaceae</taxon>
        <taxon>Ostreobium</taxon>
    </lineage>
</organism>
<accession>A0A8S1IXS0</accession>
<feature type="compositionally biased region" description="Basic and acidic residues" evidence="2">
    <location>
        <begin position="525"/>
        <end position="546"/>
    </location>
</feature>
<feature type="region of interest" description="Disordered" evidence="2">
    <location>
        <begin position="70"/>
        <end position="93"/>
    </location>
</feature>
<comment type="similarity">
    <text evidence="1">Belongs to the RUS1 family.</text>
</comment>
<feature type="compositionally biased region" description="Basic and acidic residues" evidence="2">
    <location>
        <begin position="175"/>
        <end position="185"/>
    </location>
</feature>
<feature type="domain" description="Protein root UVB sensitive/RUS" evidence="3">
    <location>
        <begin position="225"/>
        <end position="458"/>
    </location>
</feature>
<evidence type="ECO:0000313" key="4">
    <source>
        <dbReference type="EMBL" id="CAD7699950.1"/>
    </source>
</evidence>